<feature type="domain" description="SH3b" evidence="4">
    <location>
        <begin position="34"/>
        <end position="96"/>
    </location>
</feature>
<dbReference type="GO" id="GO:0008745">
    <property type="term" value="F:N-acetylmuramoyl-L-alanine amidase activity"/>
    <property type="evidence" value="ECO:0007669"/>
    <property type="project" value="InterPro"/>
</dbReference>
<proteinExistence type="predicted"/>
<evidence type="ECO:0000313" key="6">
    <source>
        <dbReference type="Proteomes" id="UP000279911"/>
    </source>
</evidence>
<dbReference type="SUPFAM" id="SSF53187">
    <property type="entry name" value="Zn-dependent exopeptidases"/>
    <property type="match status" value="1"/>
</dbReference>
<sequence length="405" mass="44097">MLKVASFSKLLLCFLVLFSFTLSFHAGRTEAAYTFQASVSADVLNVRSQPGTTYSIVGKLTKSQVVTVYEQKNGWSRIAYGSLKGWVSSQYITATTWTGYITATNLNFRSAPGGSVIGTLPNGTSVKVYGNDGTWLKVYASTLNKTGWVASSYVSKQKPAAVVSKVVLKANTNIRKGPGTSYPILYTANMGMFLDQLEESNGWVKVKDANGVIGWVSGTLVRDPNTVLKGKVIVLDPGHGGYDPGTRGVTYLEKTLTLRTALELKPLLENAGAKVILTRGSDIYLSLTQRVNISNNNKAHAFLSLHYNAYSSTSSGVMTFYYNSSKDAPLANTIQSFLASSTQLRNMGSKYGNYHVLRDNSQPAALVELGFLSNPTEEKLVATSTYQKKAAKGLYDGLFRYFLTR</sequence>
<evidence type="ECO:0000256" key="2">
    <source>
        <dbReference type="ARBA" id="ARBA00023316"/>
    </source>
</evidence>
<feature type="domain" description="SH3b" evidence="4">
    <location>
        <begin position="161"/>
        <end position="224"/>
    </location>
</feature>
<dbReference type="InterPro" id="IPR017293">
    <property type="entry name" value="N-acetylmuramoyl-L-ala_amidase"/>
</dbReference>
<dbReference type="Pfam" id="PF01520">
    <property type="entry name" value="Amidase_3"/>
    <property type="match status" value="1"/>
</dbReference>
<dbReference type="Proteomes" id="UP000279911">
    <property type="component" value="Unassembled WGS sequence"/>
</dbReference>
<reference evidence="6" key="1">
    <citation type="submission" date="2018-12" db="EMBL/GenBank/DDBJ databases">
        <title>Bacillus chawlae sp. nov., Bacillus glennii sp. nov., and Bacillus saganii sp. nov. Isolated from the Vehicle Assembly Building at Kennedy Space Center where the Viking Spacecraft were Assembled.</title>
        <authorList>
            <person name="Seuylemezian A."/>
            <person name="Vaishampayan P."/>
        </authorList>
    </citation>
    <scope>NUCLEOTIDE SEQUENCE [LARGE SCALE GENOMIC DNA]</scope>
    <source>
        <strain evidence="6">DSM 13966</strain>
    </source>
</reference>
<feature type="domain" description="SH3b" evidence="4">
    <location>
        <begin position="97"/>
        <end position="158"/>
    </location>
</feature>
<dbReference type="Gene3D" id="2.30.30.40">
    <property type="entry name" value="SH3 Domains"/>
    <property type="match status" value="3"/>
</dbReference>
<dbReference type="InterPro" id="IPR050695">
    <property type="entry name" value="N-acetylmuramoyl_amidase_3"/>
</dbReference>
<dbReference type="InterPro" id="IPR002508">
    <property type="entry name" value="MurNAc-LAA_cat"/>
</dbReference>
<dbReference type="RefSeq" id="WP_125480001.1">
    <property type="nucleotide sequence ID" value="NZ_RSFW01000013.1"/>
</dbReference>
<protein>
    <submittedName>
        <fullName evidence="5">N-acetylmuramoyl-L-alanine amidase</fullName>
    </submittedName>
</protein>
<dbReference type="PIRSF" id="PIRSF037846">
    <property type="entry name" value="Autolysin_YrvJ_prd"/>
    <property type="match status" value="1"/>
</dbReference>
<keyword evidence="2" id="KW-0961">Cell wall biogenesis/degradation</keyword>
<dbReference type="AlphaFoldDB" id="A0A3R9FWU3"/>
<dbReference type="CDD" id="cd02696">
    <property type="entry name" value="MurNAc-LAA"/>
    <property type="match status" value="1"/>
</dbReference>
<organism evidence="5 6">
    <name type="scientific">Mesobacillus subterraneus</name>
    <dbReference type="NCBI Taxonomy" id="285983"/>
    <lineage>
        <taxon>Bacteria</taxon>
        <taxon>Bacillati</taxon>
        <taxon>Bacillota</taxon>
        <taxon>Bacilli</taxon>
        <taxon>Bacillales</taxon>
        <taxon>Bacillaceae</taxon>
        <taxon>Mesobacillus</taxon>
    </lineage>
</organism>
<comment type="caution">
    <text evidence="5">The sequence shown here is derived from an EMBL/GenBank/DDBJ whole genome shotgun (WGS) entry which is preliminary data.</text>
</comment>
<feature type="signal peptide" evidence="3">
    <location>
        <begin position="1"/>
        <end position="26"/>
    </location>
</feature>
<evidence type="ECO:0000256" key="3">
    <source>
        <dbReference type="SAM" id="SignalP"/>
    </source>
</evidence>
<gene>
    <name evidence="5" type="ORF">EJA10_10720</name>
</gene>
<name>A0A3R9FWU3_9BACI</name>
<dbReference type="OrthoDB" id="9806267at2"/>
<dbReference type="InterPro" id="IPR003646">
    <property type="entry name" value="SH3-like_bac-type"/>
</dbReference>
<dbReference type="Gene3D" id="3.40.630.40">
    <property type="entry name" value="Zn-dependent exopeptidases"/>
    <property type="match status" value="1"/>
</dbReference>
<dbReference type="Pfam" id="PF08239">
    <property type="entry name" value="SH3_3"/>
    <property type="match status" value="3"/>
</dbReference>
<dbReference type="PANTHER" id="PTHR30404:SF0">
    <property type="entry name" value="N-ACETYLMURAMOYL-L-ALANINE AMIDASE AMIC"/>
    <property type="match status" value="1"/>
</dbReference>
<accession>A0A3R9FWU3</accession>
<dbReference type="GO" id="GO:0009253">
    <property type="term" value="P:peptidoglycan catabolic process"/>
    <property type="evidence" value="ECO:0007669"/>
    <property type="project" value="InterPro"/>
</dbReference>
<evidence type="ECO:0000256" key="1">
    <source>
        <dbReference type="ARBA" id="ARBA00022801"/>
    </source>
</evidence>
<dbReference type="PANTHER" id="PTHR30404">
    <property type="entry name" value="N-ACETYLMURAMOYL-L-ALANINE AMIDASE"/>
    <property type="match status" value="1"/>
</dbReference>
<dbReference type="SMART" id="SM00646">
    <property type="entry name" value="Ami_3"/>
    <property type="match status" value="1"/>
</dbReference>
<dbReference type="GO" id="GO:0030288">
    <property type="term" value="C:outer membrane-bounded periplasmic space"/>
    <property type="evidence" value="ECO:0007669"/>
    <property type="project" value="TreeGrafter"/>
</dbReference>
<feature type="chain" id="PRO_5039628470" evidence="3">
    <location>
        <begin position="27"/>
        <end position="405"/>
    </location>
</feature>
<keyword evidence="1" id="KW-0378">Hydrolase</keyword>
<dbReference type="GO" id="GO:0071555">
    <property type="term" value="P:cell wall organization"/>
    <property type="evidence" value="ECO:0007669"/>
    <property type="project" value="UniProtKB-KW"/>
</dbReference>
<evidence type="ECO:0000259" key="4">
    <source>
        <dbReference type="PROSITE" id="PS51781"/>
    </source>
</evidence>
<dbReference type="SMART" id="SM00287">
    <property type="entry name" value="SH3b"/>
    <property type="match status" value="3"/>
</dbReference>
<dbReference type="PROSITE" id="PS51781">
    <property type="entry name" value="SH3B"/>
    <property type="match status" value="3"/>
</dbReference>
<keyword evidence="3" id="KW-0732">Signal</keyword>
<evidence type="ECO:0000313" key="5">
    <source>
        <dbReference type="EMBL" id="RSD27010.1"/>
    </source>
</evidence>
<dbReference type="EMBL" id="RSFW01000013">
    <property type="protein sequence ID" value="RSD27010.1"/>
    <property type="molecule type" value="Genomic_DNA"/>
</dbReference>